<name>A0A9D4QLM5_DREPO</name>
<comment type="caution">
    <text evidence="1">The sequence shown here is derived from an EMBL/GenBank/DDBJ whole genome shotgun (WGS) entry which is preliminary data.</text>
</comment>
<dbReference type="Proteomes" id="UP000828390">
    <property type="component" value="Unassembled WGS sequence"/>
</dbReference>
<evidence type="ECO:0000313" key="2">
    <source>
        <dbReference type="Proteomes" id="UP000828390"/>
    </source>
</evidence>
<reference evidence="1" key="1">
    <citation type="journal article" date="2019" name="bioRxiv">
        <title>The Genome of the Zebra Mussel, Dreissena polymorpha: A Resource for Invasive Species Research.</title>
        <authorList>
            <person name="McCartney M.A."/>
            <person name="Auch B."/>
            <person name="Kono T."/>
            <person name="Mallez S."/>
            <person name="Zhang Y."/>
            <person name="Obille A."/>
            <person name="Becker A."/>
            <person name="Abrahante J.E."/>
            <person name="Garbe J."/>
            <person name="Badalamenti J.P."/>
            <person name="Herman A."/>
            <person name="Mangelson H."/>
            <person name="Liachko I."/>
            <person name="Sullivan S."/>
            <person name="Sone E.D."/>
            <person name="Koren S."/>
            <person name="Silverstein K.A.T."/>
            <person name="Beckman K.B."/>
            <person name="Gohl D.M."/>
        </authorList>
    </citation>
    <scope>NUCLEOTIDE SEQUENCE</scope>
    <source>
        <strain evidence="1">Duluth1</strain>
        <tissue evidence="1">Whole animal</tissue>
    </source>
</reference>
<keyword evidence="2" id="KW-1185">Reference proteome</keyword>
<evidence type="ECO:0000313" key="1">
    <source>
        <dbReference type="EMBL" id="KAH3835741.1"/>
    </source>
</evidence>
<protein>
    <submittedName>
        <fullName evidence="1">Uncharacterized protein</fullName>
    </submittedName>
</protein>
<dbReference type="EMBL" id="JAIWYP010000004">
    <property type="protein sequence ID" value="KAH3835741.1"/>
    <property type="molecule type" value="Genomic_DNA"/>
</dbReference>
<reference evidence="1" key="2">
    <citation type="submission" date="2020-11" db="EMBL/GenBank/DDBJ databases">
        <authorList>
            <person name="McCartney M.A."/>
            <person name="Auch B."/>
            <person name="Kono T."/>
            <person name="Mallez S."/>
            <person name="Becker A."/>
            <person name="Gohl D.M."/>
            <person name="Silverstein K.A.T."/>
            <person name="Koren S."/>
            <person name="Bechman K.B."/>
            <person name="Herman A."/>
            <person name="Abrahante J.E."/>
            <person name="Garbe J."/>
        </authorList>
    </citation>
    <scope>NUCLEOTIDE SEQUENCE</scope>
    <source>
        <strain evidence="1">Duluth1</strain>
        <tissue evidence="1">Whole animal</tissue>
    </source>
</reference>
<sequence>MDNEEVYKKQKKQMETDIEHLKNSPDKLVEKAKRKGKMQFVCEANLFGRTAKEKKVALDTLSNKLDDIVKTLQYV</sequence>
<accession>A0A9D4QLM5</accession>
<gene>
    <name evidence="1" type="ORF">DPMN_109102</name>
</gene>
<dbReference type="AlphaFoldDB" id="A0A9D4QLM5"/>
<proteinExistence type="predicted"/>
<organism evidence="1 2">
    <name type="scientific">Dreissena polymorpha</name>
    <name type="common">Zebra mussel</name>
    <name type="synonym">Mytilus polymorpha</name>
    <dbReference type="NCBI Taxonomy" id="45954"/>
    <lineage>
        <taxon>Eukaryota</taxon>
        <taxon>Metazoa</taxon>
        <taxon>Spiralia</taxon>
        <taxon>Lophotrochozoa</taxon>
        <taxon>Mollusca</taxon>
        <taxon>Bivalvia</taxon>
        <taxon>Autobranchia</taxon>
        <taxon>Heteroconchia</taxon>
        <taxon>Euheterodonta</taxon>
        <taxon>Imparidentia</taxon>
        <taxon>Neoheterodontei</taxon>
        <taxon>Myida</taxon>
        <taxon>Dreissenoidea</taxon>
        <taxon>Dreissenidae</taxon>
        <taxon>Dreissena</taxon>
    </lineage>
</organism>